<dbReference type="Proteomes" id="UP000321379">
    <property type="component" value="Unassembled WGS sequence"/>
</dbReference>
<feature type="transmembrane region" description="Helical" evidence="2">
    <location>
        <begin position="46"/>
        <end position="64"/>
    </location>
</feature>
<reference evidence="4 5" key="1">
    <citation type="submission" date="2019-08" db="EMBL/GenBank/DDBJ databases">
        <title>Bacterial whole genome sequence for Glaciihabitans sp. CHu50b-6-2.</title>
        <authorList>
            <person name="Jin L."/>
        </authorList>
    </citation>
    <scope>NUCLEOTIDE SEQUENCE [LARGE SCALE GENOMIC DNA]</scope>
    <source>
        <strain evidence="4 5">CHu50b-6-2</strain>
    </source>
</reference>
<comment type="caution">
    <text evidence="4">The sequence shown here is derived from an EMBL/GenBank/DDBJ whole genome shotgun (WGS) entry which is preliminary data.</text>
</comment>
<feature type="transmembrane region" description="Helical" evidence="2">
    <location>
        <begin position="90"/>
        <end position="112"/>
    </location>
</feature>
<evidence type="ECO:0000313" key="5">
    <source>
        <dbReference type="Proteomes" id="UP000321379"/>
    </source>
</evidence>
<feature type="transmembrane region" description="Helical" evidence="2">
    <location>
        <begin position="139"/>
        <end position="162"/>
    </location>
</feature>
<accession>A0A5C8UT43</accession>
<proteinExistence type="predicted"/>
<gene>
    <name evidence="4" type="ORF">FVP33_05795</name>
</gene>
<dbReference type="Pfam" id="PF02517">
    <property type="entry name" value="Rce1-like"/>
    <property type="match status" value="1"/>
</dbReference>
<keyword evidence="2" id="KW-0472">Membrane</keyword>
<evidence type="ECO:0000259" key="3">
    <source>
        <dbReference type="Pfam" id="PF02517"/>
    </source>
</evidence>
<keyword evidence="2" id="KW-0812">Transmembrane</keyword>
<evidence type="ECO:0000256" key="1">
    <source>
        <dbReference type="SAM" id="MobiDB-lite"/>
    </source>
</evidence>
<dbReference type="GO" id="GO:0080120">
    <property type="term" value="P:CAAX-box protein maturation"/>
    <property type="evidence" value="ECO:0007669"/>
    <property type="project" value="UniProtKB-ARBA"/>
</dbReference>
<dbReference type="InterPro" id="IPR003675">
    <property type="entry name" value="Rce1/LyrA-like_dom"/>
</dbReference>
<sequence length="290" mass="31187">MRRAGRQIGHASHPAPAGGLRTRPGGDGPPGRQWGVLSPDSPTSSLILGGVLWAVLALLIVRAVRKDRREYSRFKRYRSSQSRRRMFRKWLIDSLVMFGGASIVILALVWQYPPRLLAEVRRWPVSVWFSGVVERSNGLVPGLAIGLAVALVGGTVLAVYLARKTVDVPAIGDISALLPRDRKELRYGIALSINAGVVEELLFRLAMPALIFGVFGNAVVAVVGSILLFGALHVYQGVAGIVGSIVIGGALMVLYLATGSILAAIVAHALIDLRSLALIPVLVYRVHTRD</sequence>
<feature type="region of interest" description="Disordered" evidence="1">
    <location>
        <begin position="1"/>
        <end position="35"/>
    </location>
</feature>
<dbReference type="AlphaFoldDB" id="A0A5C8UT43"/>
<organism evidence="4 5">
    <name type="scientific">Lacisediminihabitans profunda</name>
    <dbReference type="NCBI Taxonomy" id="2594790"/>
    <lineage>
        <taxon>Bacteria</taxon>
        <taxon>Bacillati</taxon>
        <taxon>Actinomycetota</taxon>
        <taxon>Actinomycetes</taxon>
        <taxon>Micrococcales</taxon>
        <taxon>Microbacteriaceae</taxon>
        <taxon>Lacisediminihabitans</taxon>
    </lineage>
</organism>
<dbReference type="GO" id="GO:0008237">
    <property type="term" value="F:metallopeptidase activity"/>
    <property type="evidence" value="ECO:0007669"/>
    <property type="project" value="UniProtKB-KW"/>
</dbReference>
<evidence type="ECO:0000256" key="2">
    <source>
        <dbReference type="SAM" id="Phobius"/>
    </source>
</evidence>
<keyword evidence="5" id="KW-1185">Reference proteome</keyword>
<keyword evidence="4" id="KW-0482">Metalloprotease</keyword>
<dbReference type="EMBL" id="VRMG01000005">
    <property type="protein sequence ID" value="TXN31103.1"/>
    <property type="molecule type" value="Genomic_DNA"/>
</dbReference>
<keyword evidence="4" id="KW-0645">Protease</keyword>
<dbReference type="GO" id="GO:0006508">
    <property type="term" value="P:proteolysis"/>
    <property type="evidence" value="ECO:0007669"/>
    <property type="project" value="UniProtKB-KW"/>
</dbReference>
<keyword evidence="4" id="KW-0378">Hydrolase</keyword>
<feature type="transmembrane region" description="Helical" evidence="2">
    <location>
        <begin position="209"/>
        <end position="230"/>
    </location>
</feature>
<keyword evidence="2" id="KW-1133">Transmembrane helix</keyword>
<dbReference type="GO" id="GO:0004175">
    <property type="term" value="F:endopeptidase activity"/>
    <property type="evidence" value="ECO:0007669"/>
    <property type="project" value="UniProtKB-ARBA"/>
</dbReference>
<name>A0A5C8UT43_9MICO</name>
<feature type="domain" description="CAAX prenyl protease 2/Lysostaphin resistance protein A-like" evidence="3">
    <location>
        <begin position="187"/>
        <end position="273"/>
    </location>
</feature>
<evidence type="ECO:0000313" key="4">
    <source>
        <dbReference type="EMBL" id="TXN31103.1"/>
    </source>
</evidence>
<protein>
    <submittedName>
        <fullName evidence="4">CPBP family intramembrane metalloprotease</fullName>
    </submittedName>
</protein>